<dbReference type="SMART" id="SM00267">
    <property type="entry name" value="GGDEF"/>
    <property type="match status" value="1"/>
</dbReference>
<evidence type="ECO:0000259" key="4">
    <source>
        <dbReference type="PROSITE" id="PS50883"/>
    </source>
</evidence>
<evidence type="ECO:0000313" key="8">
    <source>
        <dbReference type="Proteomes" id="UP001202827"/>
    </source>
</evidence>
<dbReference type="InterPro" id="IPR005330">
    <property type="entry name" value="MHYT_dom"/>
</dbReference>
<comment type="caution">
    <text evidence="7">The sequence shown here is derived from an EMBL/GenBank/DDBJ whole genome shotgun (WGS) entry which is preliminary data.</text>
</comment>
<dbReference type="EMBL" id="JALPRY010000007">
    <property type="protein sequence ID" value="MCK8779617.1"/>
    <property type="molecule type" value="Genomic_DNA"/>
</dbReference>
<evidence type="ECO:0000259" key="6">
    <source>
        <dbReference type="PROSITE" id="PS50924"/>
    </source>
</evidence>
<feature type="domain" description="PAC" evidence="3">
    <location>
        <begin position="336"/>
        <end position="388"/>
    </location>
</feature>
<dbReference type="SUPFAM" id="SSF141868">
    <property type="entry name" value="EAL domain-like"/>
    <property type="match status" value="1"/>
</dbReference>
<dbReference type="NCBIfam" id="TIGR00254">
    <property type="entry name" value="GGDEF"/>
    <property type="match status" value="1"/>
</dbReference>
<dbReference type="PANTHER" id="PTHR44757">
    <property type="entry name" value="DIGUANYLATE CYCLASE DGCP"/>
    <property type="match status" value="1"/>
</dbReference>
<evidence type="ECO:0000313" key="7">
    <source>
        <dbReference type="EMBL" id="MCK8779617.1"/>
    </source>
</evidence>
<dbReference type="Pfam" id="PF00563">
    <property type="entry name" value="EAL"/>
    <property type="match status" value="1"/>
</dbReference>
<dbReference type="PANTHER" id="PTHR44757:SF2">
    <property type="entry name" value="BIOFILM ARCHITECTURE MAINTENANCE PROTEIN MBAA"/>
    <property type="match status" value="1"/>
</dbReference>
<dbReference type="InterPro" id="IPR052155">
    <property type="entry name" value="Biofilm_reg_signaling"/>
</dbReference>
<organism evidence="7 8">
    <name type="scientific">Neorhizobium turbinariae</name>
    <dbReference type="NCBI Taxonomy" id="2937795"/>
    <lineage>
        <taxon>Bacteria</taxon>
        <taxon>Pseudomonadati</taxon>
        <taxon>Pseudomonadota</taxon>
        <taxon>Alphaproteobacteria</taxon>
        <taxon>Hyphomicrobiales</taxon>
        <taxon>Rhizobiaceae</taxon>
        <taxon>Rhizobium/Agrobacterium group</taxon>
        <taxon>Neorhizobium</taxon>
    </lineage>
</organism>
<accession>A0ABT0IP25</accession>
<dbReference type="InterPro" id="IPR035919">
    <property type="entry name" value="EAL_sf"/>
</dbReference>
<dbReference type="CDD" id="cd01948">
    <property type="entry name" value="EAL"/>
    <property type="match status" value="1"/>
</dbReference>
<dbReference type="InterPro" id="IPR000014">
    <property type="entry name" value="PAS"/>
</dbReference>
<feature type="domain" description="PAC" evidence="3">
    <location>
        <begin position="465"/>
        <end position="517"/>
    </location>
</feature>
<feature type="transmembrane region" description="Helical" evidence="1">
    <location>
        <begin position="49"/>
        <end position="72"/>
    </location>
</feature>
<feature type="domain" description="EAL" evidence="4">
    <location>
        <begin position="691"/>
        <end position="947"/>
    </location>
</feature>
<reference evidence="7 8" key="1">
    <citation type="submission" date="2022-04" db="EMBL/GenBank/DDBJ databases">
        <title>Rhizobium coralii sp. nov., isolated from coral Turbinaria peltata.</title>
        <authorList>
            <person name="Sun H."/>
        </authorList>
    </citation>
    <scope>NUCLEOTIDE SEQUENCE [LARGE SCALE GENOMIC DNA]</scope>
    <source>
        <strain evidence="7 8">NTR19</strain>
    </source>
</reference>
<dbReference type="NCBIfam" id="TIGR00229">
    <property type="entry name" value="sensory_box"/>
    <property type="match status" value="2"/>
</dbReference>
<feature type="transmembrane region" description="Helical" evidence="1">
    <location>
        <begin position="214"/>
        <end position="235"/>
    </location>
</feature>
<dbReference type="CDD" id="cd01949">
    <property type="entry name" value="GGDEF"/>
    <property type="match status" value="1"/>
</dbReference>
<dbReference type="Pfam" id="PF08447">
    <property type="entry name" value="PAS_3"/>
    <property type="match status" value="2"/>
</dbReference>
<dbReference type="SMART" id="SM00052">
    <property type="entry name" value="EAL"/>
    <property type="match status" value="1"/>
</dbReference>
<feature type="transmembrane region" description="Helical" evidence="1">
    <location>
        <begin position="16"/>
        <end position="37"/>
    </location>
</feature>
<keyword evidence="1" id="KW-0812">Transmembrane</keyword>
<dbReference type="InterPro" id="IPR013655">
    <property type="entry name" value="PAS_fold_3"/>
</dbReference>
<dbReference type="PROSITE" id="PS50924">
    <property type="entry name" value="MHYT"/>
    <property type="match status" value="1"/>
</dbReference>
<dbReference type="Pfam" id="PF00990">
    <property type="entry name" value="GGDEF"/>
    <property type="match status" value="1"/>
</dbReference>
<feature type="transmembrane region" description="Helical" evidence="1">
    <location>
        <begin position="112"/>
        <end position="132"/>
    </location>
</feature>
<dbReference type="Gene3D" id="3.20.20.450">
    <property type="entry name" value="EAL domain"/>
    <property type="match status" value="1"/>
</dbReference>
<dbReference type="InterPro" id="IPR000160">
    <property type="entry name" value="GGDEF_dom"/>
</dbReference>
<dbReference type="PROSITE" id="PS50883">
    <property type="entry name" value="EAL"/>
    <property type="match status" value="1"/>
</dbReference>
<gene>
    <name evidence="7" type="ORF">M0654_06410</name>
</gene>
<dbReference type="Gene3D" id="3.30.70.270">
    <property type="match status" value="1"/>
</dbReference>
<dbReference type="CDD" id="cd00130">
    <property type="entry name" value="PAS"/>
    <property type="match status" value="2"/>
</dbReference>
<dbReference type="PROSITE" id="PS50887">
    <property type="entry name" value="GGDEF"/>
    <property type="match status" value="1"/>
</dbReference>
<dbReference type="SMART" id="SM00091">
    <property type="entry name" value="PAS"/>
    <property type="match status" value="2"/>
</dbReference>
<dbReference type="Gene3D" id="3.30.450.20">
    <property type="entry name" value="PAS domain"/>
    <property type="match status" value="2"/>
</dbReference>
<dbReference type="SMART" id="SM00086">
    <property type="entry name" value="PAC"/>
    <property type="match status" value="2"/>
</dbReference>
<evidence type="ECO:0000259" key="5">
    <source>
        <dbReference type="PROSITE" id="PS50887"/>
    </source>
</evidence>
<dbReference type="Proteomes" id="UP001202827">
    <property type="component" value="Unassembled WGS sequence"/>
</dbReference>
<feature type="transmembrane region" description="Helical" evidence="1">
    <location>
        <begin position="171"/>
        <end position="194"/>
    </location>
</feature>
<feature type="transmembrane region" description="Helical" evidence="1">
    <location>
        <begin position="144"/>
        <end position="164"/>
    </location>
</feature>
<feature type="domain" description="MHYT" evidence="6">
    <location>
        <begin position="12"/>
        <end position="197"/>
    </location>
</feature>
<dbReference type="PROSITE" id="PS50113">
    <property type="entry name" value="PAC"/>
    <property type="match status" value="2"/>
</dbReference>
<evidence type="ECO:0000259" key="3">
    <source>
        <dbReference type="PROSITE" id="PS50113"/>
    </source>
</evidence>
<sequence>MGEVLHTLIYEHNLRFVALAVGICALASLTSAGIAQYSLTEQASSRRRWLLLGSVVTGLGIWTTHFTLLLGYRGDLDIHFKLKTVALSLFLSVALTVVAGCVGLLGRPRGILAGTIIGVGIAISHLLDLQAMLPPGGIVQDPKVNVVAVACGMFLAGLAGHCLVRSRNHVFAWPAAVSLSAAIFALHIIAMSGVTVGPASNPVEPGAWIASVDQLSIVVVAAFLIILFGAIFYTWHSERLAQATAREQSRYIRTLEVLRETEDHHRAYIELNPQIAWVADPQGRVTEIAPLWSQLVGLPREASVGKGWADVVHPDDIPGVIELWRNAIEAGEGKLADVRYRVRLVDGEYRWFRARARPRRNAEGTIVAWYGTLEDIHEQVLSETALRESEERYQLASRATNDIIWDWSIERERARWAGAHQEVLGYPELQHETDLNWWLDRIYPEDRPRVLASQALALEQGADYWNEEYRFLNASGDWIDVRTRCVIVRNNAGEAVRLVGSMLDVTQQKKAEAELNWAAHHDPLTKLPNRTLYRKQKLAAIDSAARSGTFVGLVLLDLNGFKELNDSLGHAAGDSVLWQTAERLRNSLPASATVARLGGDEFAIILPGLPTPDAYKETIDNALQALGEPFTFGDQSIPASVSAGVAIWPRDGGEPESLLIAADLALYASKAEMPGTVLEFTPALKGAAERRSGMLARARQALKEDSIVPFYQPKVDLKSNRVTGCEALLRIRGEGDRILPPSEISAAFSDAELAVQLTDRMLALVFADLKRWKAEGVSPGRIAVNVSAADFRQNDLLDRLRRHASASDQDLASVDIEVTETVLIGELGPDVARMLQELRQLGMAVALDDFGTGYASLTHLQDFPVDVIKIDRSFVERIDDNEPKATAVIDAILQMANRLGMATVAEGIETDEQARYLRGRGCTLGQGYLYSRPVPATDVPRMLSAITEPLDYSI</sequence>
<proteinExistence type="predicted"/>
<keyword evidence="8" id="KW-1185">Reference proteome</keyword>
<dbReference type="InterPro" id="IPR029787">
    <property type="entry name" value="Nucleotide_cyclase"/>
</dbReference>
<feature type="transmembrane region" description="Helical" evidence="1">
    <location>
        <begin position="84"/>
        <end position="105"/>
    </location>
</feature>
<dbReference type="InterPro" id="IPR035965">
    <property type="entry name" value="PAS-like_dom_sf"/>
</dbReference>
<dbReference type="PROSITE" id="PS50112">
    <property type="entry name" value="PAS"/>
    <property type="match status" value="1"/>
</dbReference>
<evidence type="ECO:0000256" key="1">
    <source>
        <dbReference type="PROSITE-ProRule" id="PRU00244"/>
    </source>
</evidence>
<feature type="domain" description="GGDEF" evidence="5">
    <location>
        <begin position="549"/>
        <end position="682"/>
    </location>
</feature>
<keyword evidence="1" id="KW-1133">Transmembrane helix</keyword>
<feature type="domain" description="PAS" evidence="2">
    <location>
        <begin position="261"/>
        <end position="331"/>
    </location>
</feature>
<keyword evidence="1" id="KW-0472">Membrane</keyword>
<dbReference type="InterPro" id="IPR000700">
    <property type="entry name" value="PAS-assoc_C"/>
</dbReference>
<name>A0ABT0IP25_9HYPH</name>
<dbReference type="InterPro" id="IPR001610">
    <property type="entry name" value="PAC"/>
</dbReference>
<dbReference type="Pfam" id="PF03707">
    <property type="entry name" value="MHYT"/>
    <property type="match status" value="1"/>
</dbReference>
<dbReference type="SUPFAM" id="SSF55073">
    <property type="entry name" value="Nucleotide cyclase"/>
    <property type="match status" value="1"/>
</dbReference>
<dbReference type="SUPFAM" id="SSF55785">
    <property type="entry name" value="PYP-like sensor domain (PAS domain)"/>
    <property type="match status" value="2"/>
</dbReference>
<dbReference type="InterPro" id="IPR001633">
    <property type="entry name" value="EAL_dom"/>
</dbReference>
<protein>
    <submittedName>
        <fullName evidence="7">EAL domain-containing protein</fullName>
    </submittedName>
</protein>
<dbReference type="RefSeq" id="WP_248682327.1">
    <property type="nucleotide sequence ID" value="NZ_JALPRY010000007.1"/>
</dbReference>
<dbReference type="InterPro" id="IPR043128">
    <property type="entry name" value="Rev_trsase/Diguanyl_cyclase"/>
</dbReference>
<evidence type="ECO:0000259" key="2">
    <source>
        <dbReference type="PROSITE" id="PS50112"/>
    </source>
</evidence>